<gene>
    <name evidence="1" type="ORF">T11_13622</name>
</gene>
<name>A0A0V1HM18_9BILA</name>
<dbReference type="InterPro" id="IPR005312">
    <property type="entry name" value="DUF1759"/>
</dbReference>
<dbReference type="AlphaFoldDB" id="A0A0V1HM18"/>
<protein>
    <submittedName>
        <fullName evidence="1">Uncharacterized protein</fullName>
    </submittedName>
</protein>
<dbReference type="EMBL" id="JYDP01000050">
    <property type="protein sequence ID" value="KRZ11343.1"/>
    <property type="molecule type" value="Genomic_DNA"/>
</dbReference>
<comment type="caution">
    <text evidence="1">The sequence shown here is derived from an EMBL/GenBank/DDBJ whole genome shotgun (WGS) entry which is preliminary data.</text>
</comment>
<dbReference type="OrthoDB" id="5989194at2759"/>
<keyword evidence="2" id="KW-1185">Reference proteome</keyword>
<evidence type="ECO:0000313" key="1">
    <source>
        <dbReference type="EMBL" id="KRZ11343.1"/>
    </source>
</evidence>
<proteinExistence type="predicted"/>
<accession>A0A0V1HM18</accession>
<dbReference type="Pfam" id="PF03564">
    <property type="entry name" value="DUF1759"/>
    <property type="match status" value="1"/>
</dbReference>
<evidence type="ECO:0000313" key="2">
    <source>
        <dbReference type="Proteomes" id="UP000055024"/>
    </source>
</evidence>
<organism evidence="1 2">
    <name type="scientific">Trichinella zimbabwensis</name>
    <dbReference type="NCBI Taxonomy" id="268475"/>
    <lineage>
        <taxon>Eukaryota</taxon>
        <taxon>Metazoa</taxon>
        <taxon>Ecdysozoa</taxon>
        <taxon>Nematoda</taxon>
        <taxon>Enoplea</taxon>
        <taxon>Dorylaimia</taxon>
        <taxon>Trichinellida</taxon>
        <taxon>Trichinellidae</taxon>
        <taxon>Trichinella</taxon>
    </lineage>
</organism>
<dbReference type="Proteomes" id="UP000055024">
    <property type="component" value="Unassembled WGS sequence"/>
</dbReference>
<reference evidence="1 2" key="1">
    <citation type="submission" date="2015-01" db="EMBL/GenBank/DDBJ databases">
        <title>Evolution of Trichinella species and genotypes.</title>
        <authorList>
            <person name="Korhonen P.K."/>
            <person name="Edoardo P."/>
            <person name="Giuseppe L.R."/>
            <person name="Gasser R.B."/>
        </authorList>
    </citation>
    <scope>NUCLEOTIDE SEQUENCE [LARGE SCALE GENOMIC DNA]</scope>
    <source>
        <strain evidence="1">ISS1029</strain>
    </source>
</reference>
<sequence length="92" mass="10101">MDLSDGAKLTYLCSSLTGDALGVIASLSTTNANYEVAVQKLKERFDPPFAAVKKVALDLLNITTSGWTTRELSDHMNRNIDPARPSSRWQNC</sequence>